<reference evidence="5 6" key="2">
    <citation type="submission" date="2023-10" db="EMBL/GenBank/DDBJ databases">
        <authorList>
            <person name="Han X.F."/>
        </authorList>
    </citation>
    <scope>NUCLEOTIDE SEQUENCE [LARGE SCALE GENOMIC DNA]</scope>
    <source>
        <strain evidence="5 6">KCTC 39840</strain>
    </source>
</reference>
<evidence type="ECO:0000313" key="5">
    <source>
        <dbReference type="EMBL" id="MDW5594819.1"/>
    </source>
</evidence>
<dbReference type="InterPro" id="IPR035396">
    <property type="entry name" value="Bac_rhamnosid6H"/>
</dbReference>
<evidence type="ECO:0000259" key="3">
    <source>
        <dbReference type="Pfam" id="PF17389"/>
    </source>
</evidence>
<dbReference type="InterPro" id="IPR012341">
    <property type="entry name" value="6hp_glycosidase-like_sf"/>
</dbReference>
<feature type="chain" id="PRO_5046944374" evidence="2">
    <location>
        <begin position="38"/>
        <end position="840"/>
    </location>
</feature>
<dbReference type="RefSeq" id="WP_318597140.1">
    <property type="nucleotide sequence ID" value="NZ_JAWSTH010000022.1"/>
</dbReference>
<gene>
    <name evidence="5" type="ORF">R7226_10750</name>
</gene>
<dbReference type="PANTHER" id="PTHR34987">
    <property type="entry name" value="C, PUTATIVE (AFU_ORTHOLOGUE AFUA_3G02880)-RELATED"/>
    <property type="match status" value="1"/>
</dbReference>
<feature type="region of interest" description="Disordered" evidence="1">
    <location>
        <begin position="813"/>
        <end position="840"/>
    </location>
</feature>
<reference evidence="6" key="1">
    <citation type="submission" date="2023-07" db="EMBL/GenBank/DDBJ databases">
        <title>Conexibacter stalactiti sp. nov., isolated from stalactites in a lava cave and emended description of the genus Conexibacter.</title>
        <authorList>
            <person name="Lee S.D."/>
        </authorList>
    </citation>
    <scope>NUCLEOTIDE SEQUENCE [LARGE SCALE GENOMIC DNA]</scope>
    <source>
        <strain evidence="6">KCTC 39840</strain>
    </source>
</reference>
<evidence type="ECO:0000313" key="6">
    <source>
        <dbReference type="Proteomes" id="UP001284601"/>
    </source>
</evidence>
<feature type="domain" description="Alpha-L-rhamnosidase six-hairpin glycosidase" evidence="3">
    <location>
        <begin position="434"/>
        <end position="756"/>
    </location>
</feature>
<protein>
    <submittedName>
        <fullName evidence="5">Alpha-L-rhamnosidase C-terminal domain-containing protein</fullName>
    </submittedName>
</protein>
<evidence type="ECO:0000259" key="4">
    <source>
        <dbReference type="Pfam" id="PF17390"/>
    </source>
</evidence>
<dbReference type="Gene3D" id="2.60.420.10">
    <property type="entry name" value="Maltose phosphorylase, domain 3"/>
    <property type="match status" value="1"/>
</dbReference>
<dbReference type="EMBL" id="JAWSTH010000022">
    <property type="protein sequence ID" value="MDW5594819.1"/>
    <property type="molecule type" value="Genomic_DNA"/>
</dbReference>
<feature type="signal peptide" evidence="2">
    <location>
        <begin position="1"/>
        <end position="37"/>
    </location>
</feature>
<feature type="compositionally biased region" description="Low complexity" evidence="1">
    <location>
        <begin position="828"/>
        <end position="840"/>
    </location>
</feature>
<name>A0ABU4HNH2_9ACTN</name>
<organism evidence="5 6">
    <name type="scientific">Conexibacter stalactiti</name>
    <dbReference type="NCBI Taxonomy" id="1940611"/>
    <lineage>
        <taxon>Bacteria</taxon>
        <taxon>Bacillati</taxon>
        <taxon>Actinomycetota</taxon>
        <taxon>Thermoleophilia</taxon>
        <taxon>Solirubrobacterales</taxon>
        <taxon>Conexibacteraceae</taxon>
        <taxon>Conexibacter</taxon>
    </lineage>
</organism>
<dbReference type="SUPFAM" id="SSF48208">
    <property type="entry name" value="Six-hairpin glycosidases"/>
    <property type="match status" value="1"/>
</dbReference>
<comment type="caution">
    <text evidence="5">The sequence shown here is derived from an EMBL/GenBank/DDBJ whole genome shotgun (WGS) entry which is preliminary data.</text>
</comment>
<keyword evidence="2" id="KW-0732">Signal</keyword>
<evidence type="ECO:0000256" key="2">
    <source>
        <dbReference type="SAM" id="SignalP"/>
    </source>
</evidence>
<evidence type="ECO:0000256" key="1">
    <source>
        <dbReference type="SAM" id="MobiDB-lite"/>
    </source>
</evidence>
<proteinExistence type="predicted"/>
<dbReference type="Gene3D" id="1.50.10.10">
    <property type="match status" value="1"/>
</dbReference>
<dbReference type="Pfam" id="PF17389">
    <property type="entry name" value="Bac_rhamnosid6H"/>
    <property type="match status" value="1"/>
</dbReference>
<keyword evidence="6" id="KW-1185">Reference proteome</keyword>
<accession>A0ABU4HNH2</accession>
<dbReference type="Pfam" id="PF17390">
    <property type="entry name" value="Bac_rhamnosid_C"/>
    <property type="match status" value="1"/>
</dbReference>
<feature type="domain" description="Alpha-L-rhamnosidase C-terminal" evidence="4">
    <location>
        <begin position="758"/>
        <end position="833"/>
    </location>
</feature>
<dbReference type="InterPro" id="IPR035398">
    <property type="entry name" value="Bac_rhamnosid_C"/>
</dbReference>
<dbReference type="Proteomes" id="UP001284601">
    <property type="component" value="Unassembled WGS sequence"/>
</dbReference>
<sequence length="840" mass="89271">MSPGPLGAALSAAPKPTAARRAAAVGMLALAASAAFGAAPASARPPRDDGPGRALGLPSLDTAQRYNLSPASRTLTPVALDDATALNADFVTAASRASEEDAHRLDADPTSRRAKIGGSWVRSAGAGEPLAEFSYSLLRPRGGGQVRLRIEEAGAELAEYDVLVNGVKVHHRGPNPRERGSYGGQVGLVHYEIDLPRAALDKRRGDRFRLTFRNADDPGPGARIAQVWSIGGESRRGSDPAAPYGGTVTNARALAGGRGSATLRGDVLSRPYAIVDFGKEVGGDVTVRAKRLDGAPKVSFAFSESKQFMTSASDYSADPVGVVTETETVKVPAGTSTISPPDGRGGFRYLMVWLSGPGAVELSDLKLSFEAAPLQRDLRDYAGAFLSSDDQLNRFWYSGAYTVQLSTIDPQTGRRYPAEPGPPHNDARIGDGPSVIVDAPKRDRFIWGGDLVVANPVAYLTTHDTLSPQLAFDWLSARPSPEGQPAGVYIPLEDGNGWWMNWGEYALWWVINYENHWRYTADRAFLDRWFDQLVATIGWARANVDPADDLLKTPAAAGGHWGYGIGGTKETYNNALLVHALRVGATVAEQQGRGDLAADWRAQADRTAAAINGALWDEATGAYVLQPGSTAHPQDANTLAVLAGVAPAERSDRVLSFLRSGWTAIGSPSVDVEGSPVPRYISPFVSTFELDALAGNGRTDDALDLLKRTWGHMLKGDQTGTFWENISLSGGPQLGSYTSYSHGWGAAPTTFLTNTVLGVKPTGAGFSEFVVEPHVPAGLQWAQGRVPTPKGDVDVAWKRTRDGRLTVAVSAPPGTTYTVRMPGAEPRTLTGSTTTTGAIR</sequence>
<dbReference type="PANTHER" id="PTHR34987:SF6">
    <property type="entry name" value="ALPHA-L-RHAMNOSIDASE SIX-HAIRPIN GLYCOSIDASE DOMAIN-CONTAINING PROTEIN"/>
    <property type="match status" value="1"/>
</dbReference>
<feature type="region of interest" description="Disordered" evidence="1">
    <location>
        <begin position="38"/>
        <end position="58"/>
    </location>
</feature>
<dbReference type="InterPro" id="IPR008928">
    <property type="entry name" value="6-hairpin_glycosidase_sf"/>
</dbReference>